<dbReference type="Pfam" id="PF02458">
    <property type="entry name" value="Transferase"/>
    <property type="match status" value="1"/>
</dbReference>
<evidence type="ECO:0000256" key="3">
    <source>
        <dbReference type="ARBA" id="ARBA00023315"/>
    </source>
</evidence>
<dbReference type="EMBL" id="JADFTS010000005">
    <property type="protein sequence ID" value="KAF9605178.1"/>
    <property type="molecule type" value="Genomic_DNA"/>
</dbReference>
<evidence type="ECO:0000313" key="5">
    <source>
        <dbReference type="Proteomes" id="UP000631114"/>
    </source>
</evidence>
<gene>
    <name evidence="4" type="ORF">IFM89_014291</name>
</gene>
<dbReference type="InterPro" id="IPR023213">
    <property type="entry name" value="CAT-like_dom_sf"/>
</dbReference>
<comment type="similarity">
    <text evidence="1">Belongs to the plant acyltransferase family.</text>
</comment>
<protein>
    <submittedName>
        <fullName evidence="4">Uncharacterized protein</fullName>
    </submittedName>
</protein>
<sequence>MTLDLLVISRETIKPSSPTATHLRTYKLSNIDQYSPPFSVPIILFYSVGRDGDTKVSDRLKDSFSETLTLFYPLGGKVVDNDTIDCDDSGVEYWETEIKSRLDEFLSNPVADEVDQLLPTYLHCRMSTETQLQIQVSTFECGGMAIGARISHKVADAATLCSFVNTWATKTSGTNKAVTPRFVSAALFPPRQVSQFAPSDVGLPVQPRLVSKRFVFDSSDITLLKAKSAVTLHPTRVQVVTALMWKCLMNASSKLRYRKSHVLNIAVNLRRRMVPALPENSFGNLIIGAMLSSERGAELHSLVELLRKAVRKFDANYVKNLEKNDGVATFHHSLIQSYIQSAEGELGLHTITSWCRFPFYDADFGWGKPIWVSSLNVAHQNVVILTDTKNGDGIEALVTLDEEDMAIFECEEELLSFASPY</sequence>
<dbReference type="GO" id="GO:0016746">
    <property type="term" value="F:acyltransferase activity"/>
    <property type="evidence" value="ECO:0007669"/>
    <property type="project" value="UniProtKB-KW"/>
</dbReference>
<dbReference type="Proteomes" id="UP000631114">
    <property type="component" value="Unassembled WGS sequence"/>
</dbReference>
<dbReference type="OrthoDB" id="671439at2759"/>
<dbReference type="Gene3D" id="3.30.559.10">
    <property type="entry name" value="Chloramphenicol acetyltransferase-like domain"/>
    <property type="match status" value="2"/>
</dbReference>
<keyword evidence="2" id="KW-0808">Transferase</keyword>
<comment type="caution">
    <text evidence="4">The sequence shown here is derived from an EMBL/GenBank/DDBJ whole genome shotgun (WGS) entry which is preliminary data.</text>
</comment>
<keyword evidence="3" id="KW-0012">Acyltransferase</keyword>
<proteinExistence type="inferred from homology"/>
<organism evidence="4 5">
    <name type="scientific">Coptis chinensis</name>
    <dbReference type="NCBI Taxonomy" id="261450"/>
    <lineage>
        <taxon>Eukaryota</taxon>
        <taxon>Viridiplantae</taxon>
        <taxon>Streptophyta</taxon>
        <taxon>Embryophyta</taxon>
        <taxon>Tracheophyta</taxon>
        <taxon>Spermatophyta</taxon>
        <taxon>Magnoliopsida</taxon>
        <taxon>Ranunculales</taxon>
        <taxon>Ranunculaceae</taxon>
        <taxon>Coptidoideae</taxon>
        <taxon>Coptis</taxon>
    </lineage>
</organism>
<evidence type="ECO:0000313" key="4">
    <source>
        <dbReference type="EMBL" id="KAF9605178.1"/>
    </source>
</evidence>
<accession>A0A835HVP0</accession>
<reference evidence="4 5" key="1">
    <citation type="submission" date="2020-10" db="EMBL/GenBank/DDBJ databases">
        <title>The Coptis chinensis genome and diversification of protoberbering-type alkaloids.</title>
        <authorList>
            <person name="Wang B."/>
            <person name="Shu S."/>
            <person name="Song C."/>
            <person name="Liu Y."/>
        </authorList>
    </citation>
    <scope>NUCLEOTIDE SEQUENCE [LARGE SCALE GENOMIC DNA]</scope>
    <source>
        <strain evidence="4">HL-2020</strain>
        <tissue evidence="4">Leaf</tissue>
    </source>
</reference>
<name>A0A835HVP0_9MAGN</name>
<dbReference type="PANTHER" id="PTHR31623">
    <property type="entry name" value="F21J9.9"/>
    <property type="match status" value="1"/>
</dbReference>
<evidence type="ECO:0000256" key="1">
    <source>
        <dbReference type="ARBA" id="ARBA00009861"/>
    </source>
</evidence>
<evidence type="ECO:0000256" key="2">
    <source>
        <dbReference type="ARBA" id="ARBA00022679"/>
    </source>
</evidence>
<keyword evidence="5" id="KW-1185">Reference proteome</keyword>
<dbReference type="PANTHER" id="PTHR31623:SF17">
    <property type="entry name" value="F21J9.9"/>
    <property type="match status" value="1"/>
</dbReference>
<dbReference type="AlphaFoldDB" id="A0A835HVP0"/>